<gene>
    <name evidence="5" type="ORF">KQI86_02060</name>
</gene>
<keyword evidence="4" id="KW-0460">Magnesium</keyword>
<keyword evidence="6" id="KW-1185">Reference proteome</keyword>
<dbReference type="CDD" id="cd02612">
    <property type="entry name" value="HAD_PGPPase"/>
    <property type="match status" value="1"/>
</dbReference>
<evidence type="ECO:0000256" key="4">
    <source>
        <dbReference type="ARBA" id="ARBA00022842"/>
    </source>
</evidence>
<name>A0ABS6ED20_9CLOT</name>
<proteinExistence type="inferred from homology"/>
<dbReference type="InterPro" id="IPR006385">
    <property type="entry name" value="HAD_hydro_SerB1"/>
</dbReference>
<dbReference type="RefSeq" id="WP_216437496.1">
    <property type="nucleotide sequence ID" value="NZ_JAHLQF010000001.1"/>
</dbReference>
<evidence type="ECO:0000256" key="3">
    <source>
        <dbReference type="ARBA" id="ARBA00022801"/>
    </source>
</evidence>
<accession>A0ABS6ED20</accession>
<sequence length="217" mass="25973">MVKEKVKLAIFDIDFTLTKRETLTEFYMFVLKRKPKLIKYLPRSMKAGFFYIFKIYDAGKAKENFISFIESIDEKEMSKLVKEFYNERVSRILYKDAIEIMKDFKEKGYKIYLISASAEFYLFEFYNIPYVDKIIGTRFVSKDGKYYGKIEGKNCKGEEKVNRLMEYLKEENIEVDFKNSYMFSDSLSDLPLFKLVGNPRLINYKKGHTEIQILKWK</sequence>
<evidence type="ECO:0000313" key="6">
    <source>
        <dbReference type="Proteomes" id="UP000726170"/>
    </source>
</evidence>
<organism evidence="5 6">
    <name type="scientific">Clostridium mobile</name>
    <dbReference type="NCBI Taxonomy" id="2841512"/>
    <lineage>
        <taxon>Bacteria</taxon>
        <taxon>Bacillati</taxon>
        <taxon>Bacillota</taxon>
        <taxon>Clostridia</taxon>
        <taxon>Eubacteriales</taxon>
        <taxon>Clostridiaceae</taxon>
        <taxon>Clostridium</taxon>
    </lineage>
</organism>
<evidence type="ECO:0000313" key="5">
    <source>
        <dbReference type="EMBL" id="MBU5483092.1"/>
    </source>
</evidence>
<dbReference type="PANTHER" id="PTHR43344">
    <property type="entry name" value="PHOSPHOSERINE PHOSPHATASE"/>
    <property type="match status" value="1"/>
</dbReference>
<reference evidence="5 6" key="1">
    <citation type="submission" date="2021-06" db="EMBL/GenBank/DDBJ databases">
        <authorList>
            <person name="Sun Q."/>
            <person name="Li D."/>
        </authorList>
    </citation>
    <scope>NUCLEOTIDE SEQUENCE [LARGE SCALE GENOMIC DNA]</scope>
    <source>
        <strain evidence="5 6">MSJ-11</strain>
    </source>
</reference>
<dbReference type="NCBIfam" id="TIGR01488">
    <property type="entry name" value="HAD-SF-IB"/>
    <property type="match status" value="1"/>
</dbReference>
<evidence type="ECO:0000256" key="1">
    <source>
        <dbReference type="ARBA" id="ARBA00009184"/>
    </source>
</evidence>
<dbReference type="Pfam" id="PF12710">
    <property type="entry name" value="HAD"/>
    <property type="match status" value="1"/>
</dbReference>
<dbReference type="PANTHER" id="PTHR43344:SF13">
    <property type="entry name" value="PHOSPHATASE RV3661-RELATED"/>
    <property type="match status" value="1"/>
</dbReference>
<dbReference type="GO" id="GO:0016787">
    <property type="term" value="F:hydrolase activity"/>
    <property type="evidence" value="ECO:0007669"/>
    <property type="project" value="UniProtKB-KW"/>
</dbReference>
<dbReference type="Proteomes" id="UP000726170">
    <property type="component" value="Unassembled WGS sequence"/>
</dbReference>
<evidence type="ECO:0000256" key="2">
    <source>
        <dbReference type="ARBA" id="ARBA00022723"/>
    </source>
</evidence>
<keyword evidence="2" id="KW-0479">Metal-binding</keyword>
<dbReference type="NCBIfam" id="TIGR01490">
    <property type="entry name" value="HAD-SF-IB-hyp1"/>
    <property type="match status" value="1"/>
</dbReference>
<dbReference type="EMBL" id="JAHLQF010000001">
    <property type="protein sequence ID" value="MBU5483092.1"/>
    <property type="molecule type" value="Genomic_DNA"/>
</dbReference>
<comment type="caution">
    <text evidence="5">The sequence shown here is derived from an EMBL/GenBank/DDBJ whole genome shotgun (WGS) entry which is preliminary data.</text>
</comment>
<comment type="similarity">
    <text evidence="1">Belongs to the HAD-like hydrolase superfamily. SerB family.</text>
</comment>
<protein>
    <submittedName>
        <fullName evidence="5">HAD-IB family hydrolase</fullName>
    </submittedName>
</protein>
<keyword evidence="3 5" id="KW-0378">Hydrolase</keyword>
<dbReference type="InterPro" id="IPR050582">
    <property type="entry name" value="HAD-like_SerB"/>
</dbReference>